<dbReference type="InterPro" id="IPR002068">
    <property type="entry name" value="A-crystallin/Hsp20_dom"/>
</dbReference>
<dbReference type="InterPro" id="IPR031107">
    <property type="entry name" value="Small_HSP"/>
</dbReference>
<dbReference type="Pfam" id="PF00011">
    <property type="entry name" value="HSP20"/>
    <property type="match status" value="1"/>
</dbReference>
<dbReference type="Proteomes" id="UP001197492">
    <property type="component" value="Unassembled WGS sequence"/>
</dbReference>
<evidence type="ECO:0000313" key="4">
    <source>
        <dbReference type="EMBL" id="MBV3381942.1"/>
    </source>
</evidence>
<dbReference type="PANTHER" id="PTHR11527">
    <property type="entry name" value="HEAT-SHOCK PROTEIN 20 FAMILY MEMBER"/>
    <property type="match status" value="1"/>
</dbReference>
<organism evidence="4 6">
    <name type="scientific">Catenibacterium mitsuokai</name>
    <dbReference type="NCBI Taxonomy" id="100886"/>
    <lineage>
        <taxon>Bacteria</taxon>
        <taxon>Bacillati</taxon>
        <taxon>Bacillota</taxon>
        <taxon>Erysipelotrichia</taxon>
        <taxon>Erysipelotrichales</taxon>
        <taxon>Coprobacillaceae</taxon>
        <taxon>Catenibacterium</taxon>
    </lineage>
</organism>
<dbReference type="GeneID" id="301322600"/>
<dbReference type="EMBL" id="JAHOEF010000005">
    <property type="protein sequence ID" value="MBV3381942.1"/>
    <property type="molecule type" value="Genomic_DNA"/>
</dbReference>
<reference evidence="4 7" key="1">
    <citation type="submission" date="2021-06" db="EMBL/GenBank/DDBJ databases">
        <title>Collection of gut derived symbiotic bacterial strains cultured from healthy donors.</title>
        <authorList>
            <person name="Lin H."/>
            <person name="Littmann E."/>
            <person name="Pamer E.G."/>
        </authorList>
    </citation>
    <scope>NUCLEOTIDE SEQUENCE</scope>
    <source>
        <strain evidence="5 7">MSK.21.70</strain>
        <strain evidence="4">MSK.21.82</strain>
    </source>
</reference>
<accession>A0AAW4MVE8</accession>
<keyword evidence="7" id="KW-1185">Reference proteome</keyword>
<evidence type="ECO:0000313" key="5">
    <source>
        <dbReference type="EMBL" id="MBV3391967.1"/>
    </source>
</evidence>
<dbReference type="EMBL" id="JAHOEL010000005">
    <property type="protein sequence ID" value="MBV3391967.1"/>
    <property type="molecule type" value="Genomic_DNA"/>
</dbReference>
<dbReference type="AlphaFoldDB" id="A0AAW4MVE8"/>
<gene>
    <name evidence="4" type="ORF">KSV97_01615</name>
    <name evidence="5" type="ORF">KSW06_01630</name>
</gene>
<name>A0AAW4MVE8_9FIRM</name>
<dbReference type="Proteomes" id="UP001196408">
    <property type="component" value="Unassembled WGS sequence"/>
</dbReference>
<dbReference type="RefSeq" id="WP_217747007.1">
    <property type="nucleotide sequence ID" value="NZ_JAHOEB010000005.1"/>
</dbReference>
<proteinExistence type="inferred from homology"/>
<evidence type="ECO:0000259" key="3">
    <source>
        <dbReference type="PROSITE" id="PS01031"/>
    </source>
</evidence>
<evidence type="ECO:0000313" key="6">
    <source>
        <dbReference type="Proteomes" id="UP001196408"/>
    </source>
</evidence>
<evidence type="ECO:0000256" key="2">
    <source>
        <dbReference type="RuleBase" id="RU003616"/>
    </source>
</evidence>
<evidence type="ECO:0000256" key="1">
    <source>
        <dbReference type="PROSITE-ProRule" id="PRU00285"/>
    </source>
</evidence>
<dbReference type="PROSITE" id="PS01031">
    <property type="entry name" value="SHSP"/>
    <property type="match status" value="1"/>
</dbReference>
<evidence type="ECO:0000313" key="7">
    <source>
        <dbReference type="Proteomes" id="UP001197492"/>
    </source>
</evidence>
<comment type="caution">
    <text evidence="4">The sequence shown here is derived from an EMBL/GenBank/DDBJ whole genome shotgun (WGS) entry which is preliminary data.</text>
</comment>
<sequence length="135" mass="15690">MRFLPGFYDVFDDMFDDGWMRPTTNAMQCDIKEVDNNYEMNIALPGYKKEDISLDLTDGYLTVAANTNQDKEEKDSNGKVIRSERYTGSCSRKFYVGEGYKEEDFTAKFDNGELMITFPKTEPEKIEEKKPIMIE</sequence>
<dbReference type="CDD" id="cd06471">
    <property type="entry name" value="ACD_LpsHSP_like"/>
    <property type="match status" value="1"/>
</dbReference>
<protein>
    <submittedName>
        <fullName evidence="4">Hsp20/alpha crystallin family protein</fullName>
    </submittedName>
</protein>
<comment type="similarity">
    <text evidence="1 2">Belongs to the small heat shock protein (HSP20) family.</text>
</comment>
<feature type="domain" description="SHSP" evidence="3">
    <location>
        <begin position="20"/>
        <end position="135"/>
    </location>
</feature>